<dbReference type="Proteomes" id="UP000743001">
    <property type="component" value="Unassembled WGS sequence"/>
</dbReference>
<dbReference type="InterPro" id="IPR052538">
    <property type="entry name" value="Flavonoid_dioxygenase-like"/>
</dbReference>
<name>A0ABS6FLU5_9BACL</name>
<dbReference type="CDD" id="cd02223">
    <property type="entry name" value="cupin_Bh2720-like"/>
    <property type="match status" value="1"/>
</dbReference>
<organism evidence="2 3">
    <name type="scientific">Paenibacillus brevis</name>
    <dbReference type="NCBI Taxonomy" id="2841508"/>
    <lineage>
        <taxon>Bacteria</taxon>
        <taxon>Bacillati</taxon>
        <taxon>Bacillota</taxon>
        <taxon>Bacilli</taxon>
        <taxon>Bacillales</taxon>
        <taxon>Paenibacillaceae</taxon>
        <taxon>Paenibacillus</taxon>
    </lineage>
</organism>
<dbReference type="PANTHER" id="PTHR43346:SF1">
    <property type="entry name" value="QUERCETIN 2,3-DIOXYGENASE-RELATED"/>
    <property type="match status" value="1"/>
</dbReference>
<proteinExistence type="predicted"/>
<evidence type="ECO:0000313" key="3">
    <source>
        <dbReference type="Proteomes" id="UP000743001"/>
    </source>
</evidence>
<dbReference type="PANTHER" id="PTHR43346">
    <property type="entry name" value="LIGAND BINDING DOMAIN PROTEIN, PUTATIVE (AFU_ORTHOLOGUE AFUA_6G14370)-RELATED"/>
    <property type="match status" value="1"/>
</dbReference>
<comment type="caution">
    <text evidence="2">The sequence shown here is derived from an EMBL/GenBank/DDBJ whole genome shotgun (WGS) entry which is preliminary data.</text>
</comment>
<dbReference type="InterPro" id="IPR013096">
    <property type="entry name" value="Cupin_2"/>
</dbReference>
<evidence type="ECO:0000313" key="2">
    <source>
        <dbReference type="EMBL" id="MBU5671129.1"/>
    </source>
</evidence>
<feature type="domain" description="Cupin type-2" evidence="1">
    <location>
        <begin position="200"/>
        <end position="275"/>
    </location>
</feature>
<keyword evidence="3" id="KW-1185">Reference proteome</keyword>
<reference evidence="2 3" key="1">
    <citation type="submission" date="2021-06" db="EMBL/GenBank/DDBJ databases">
        <authorList>
            <person name="Sun Q."/>
            <person name="Li D."/>
        </authorList>
    </citation>
    <scope>NUCLEOTIDE SEQUENCE [LARGE SCALE GENOMIC DNA]</scope>
    <source>
        <strain evidence="2 3">MSJ-6</strain>
    </source>
</reference>
<evidence type="ECO:0000259" key="1">
    <source>
        <dbReference type="Pfam" id="PF07883"/>
    </source>
</evidence>
<dbReference type="Pfam" id="PF07883">
    <property type="entry name" value="Cupin_2"/>
    <property type="match status" value="1"/>
</dbReference>
<gene>
    <name evidence="2" type="ORF">KQJ23_04710</name>
</gene>
<protein>
    <submittedName>
        <fullName evidence="2">Cupin domain-containing protein</fullName>
    </submittedName>
</protein>
<sequence length="297" mass="33225">MYDIPQTYAYPNGRYVNPSIYSSHEGLAYQAGNQAVVAAILSGIQREASDLEFYSRLADTAPTQQQRSSILQVLERKRPRLQQFSNLYAAMTGNSPACRFAPTAFSSYPEGLRIAYQAGLEEYEEYRRHSRLAGPPVLQQMFMDAFRGAYENIAQFDELNRNQSRDAGPNPFVVNIEKVTEQNDTYRTAIWTGKHLQVTVMSIGVGDDIGLEVHPSTDQFIRIEEGQGLVQMGDSQDRLDFEARVHEDYAVMVPAGKWHNITNTGNKPLKVYSIYAPPHHPHGTVHLTKAAAIAAEG</sequence>
<dbReference type="EMBL" id="JAHLQJ010000003">
    <property type="protein sequence ID" value="MBU5671129.1"/>
    <property type="molecule type" value="Genomic_DNA"/>
</dbReference>
<accession>A0ABS6FLU5</accession>
<dbReference type="RefSeq" id="WP_216477531.1">
    <property type="nucleotide sequence ID" value="NZ_JAHLQJ010000003.1"/>
</dbReference>